<name>W9QLB5_9ROSA</name>
<dbReference type="EMBL" id="KE343450">
    <property type="protein sequence ID" value="EXB29866.1"/>
    <property type="molecule type" value="Genomic_DNA"/>
</dbReference>
<dbReference type="Proteomes" id="UP000030645">
    <property type="component" value="Unassembled WGS sequence"/>
</dbReference>
<reference evidence="2" key="1">
    <citation type="submission" date="2013-01" db="EMBL/GenBank/DDBJ databases">
        <title>Draft Genome Sequence of a Mulberry Tree, Morus notabilis C.K. Schneid.</title>
        <authorList>
            <person name="He N."/>
            <person name="Zhao S."/>
        </authorList>
    </citation>
    <scope>NUCLEOTIDE SEQUENCE</scope>
</reference>
<protein>
    <submittedName>
        <fullName evidence="1">Uncharacterized protein</fullName>
    </submittedName>
</protein>
<evidence type="ECO:0000313" key="2">
    <source>
        <dbReference type="Proteomes" id="UP000030645"/>
    </source>
</evidence>
<keyword evidence="2" id="KW-1185">Reference proteome</keyword>
<proteinExistence type="predicted"/>
<dbReference type="AlphaFoldDB" id="W9QLB5"/>
<sequence length="69" mass="8215">MGEIRRSLRRSGFADRHRCRVDPLMDSQGRNRMEERDNISVRQKVFSQDLSDYVIIQSFTSHNPSRYGR</sequence>
<organism evidence="1 2">
    <name type="scientific">Morus notabilis</name>
    <dbReference type="NCBI Taxonomy" id="981085"/>
    <lineage>
        <taxon>Eukaryota</taxon>
        <taxon>Viridiplantae</taxon>
        <taxon>Streptophyta</taxon>
        <taxon>Embryophyta</taxon>
        <taxon>Tracheophyta</taxon>
        <taxon>Spermatophyta</taxon>
        <taxon>Magnoliopsida</taxon>
        <taxon>eudicotyledons</taxon>
        <taxon>Gunneridae</taxon>
        <taxon>Pentapetalae</taxon>
        <taxon>rosids</taxon>
        <taxon>fabids</taxon>
        <taxon>Rosales</taxon>
        <taxon>Moraceae</taxon>
        <taxon>Moreae</taxon>
        <taxon>Morus</taxon>
    </lineage>
</organism>
<accession>W9QLB5</accession>
<gene>
    <name evidence="1" type="ORF">L484_016356</name>
</gene>
<evidence type="ECO:0000313" key="1">
    <source>
        <dbReference type="EMBL" id="EXB29866.1"/>
    </source>
</evidence>